<accession>A0A8X6SCR7</accession>
<reference evidence="1" key="1">
    <citation type="submission" date="2020-08" db="EMBL/GenBank/DDBJ databases">
        <title>Multicomponent nature underlies the extraordinary mechanical properties of spider dragline silk.</title>
        <authorList>
            <person name="Kono N."/>
            <person name="Nakamura H."/>
            <person name="Mori M."/>
            <person name="Yoshida Y."/>
            <person name="Ohtoshi R."/>
            <person name="Malay A.D."/>
            <person name="Moran D.A.P."/>
            <person name="Tomita M."/>
            <person name="Numata K."/>
            <person name="Arakawa K."/>
        </authorList>
    </citation>
    <scope>NUCLEOTIDE SEQUENCE</scope>
</reference>
<dbReference type="Proteomes" id="UP000887159">
    <property type="component" value="Unassembled WGS sequence"/>
</dbReference>
<name>A0A8X6SCR7_TRICX</name>
<comment type="caution">
    <text evidence="1">The sequence shown here is derived from an EMBL/GenBank/DDBJ whole genome shotgun (WGS) entry which is preliminary data.</text>
</comment>
<gene>
    <name evidence="1" type="ORF">TNCV_4662191</name>
</gene>
<keyword evidence="2" id="KW-1185">Reference proteome</keyword>
<protein>
    <submittedName>
        <fullName evidence="1">Uncharacterized protein</fullName>
    </submittedName>
</protein>
<proteinExistence type="predicted"/>
<organism evidence="1 2">
    <name type="scientific">Trichonephila clavipes</name>
    <name type="common">Golden silk orbweaver</name>
    <name type="synonym">Nephila clavipes</name>
    <dbReference type="NCBI Taxonomy" id="2585209"/>
    <lineage>
        <taxon>Eukaryota</taxon>
        <taxon>Metazoa</taxon>
        <taxon>Ecdysozoa</taxon>
        <taxon>Arthropoda</taxon>
        <taxon>Chelicerata</taxon>
        <taxon>Arachnida</taxon>
        <taxon>Araneae</taxon>
        <taxon>Araneomorphae</taxon>
        <taxon>Entelegynae</taxon>
        <taxon>Araneoidea</taxon>
        <taxon>Nephilidae</taxon>
        <taxon>Trichonephila</taxon>
    </lineage>
</organism>
<dbReference type="EMBL" id="BMAU01021284">
    <property type="protein sequence ID" value="GFY09028.1"/>
    <property type="molecule type" value="Genomic_DNA"/>
</dbReference>
<dbReference type="AlphaFoldDB" id="A0A8X6SCR7"/>
<evidence type="ECO:0000313" key="2">
    <source>
        <dbReference type="Proteomes" id="UP000887159"/>
    </source>
</evidence>
<sequence length="74" mass="8353">MEVPFARWSANSLPVITQFPGIHYKTICLEYSGRLCSSFLQSRMLEEAGGEFEFTAKIAAFESQKTTALVKLFK</sequence>
<evidence type="ECO:0000313" key="1">
    <source>
        <dbReference type="EMBL" id="GFY09028.1"/>
    </source>
</evidence>